<organism evidence="9 10">
    <name type="scientific">Calocera cornea HHB12733</name>
    <dbReference type="NCBI Taxonomy" id="1353952"/>
    <lineage>
        <taxon>Eukaryota</taxon>
        <taxon>Fungi</taxon>
        <taxon>Dikarya</taxon>
        <taxon>Basidiomycota</taxon>
        <taxon>Agaricomycotina</taxon>
        <taxon>Dacrymycetes</taxon>
        <taxon>Dacrymycetales</taxon>
        <taxon>Dacrymycetaceae</taxon>
        <taxon>Calocera</taxon>
    </lineage>
</organism>
<dbReference type="GO" id="GO:0007030">
    <property type="term" value="P:Golgi organization"/>
    <property type="evidence" value="ECO:0007669"/>
    <property type="project" value="TreeGrafter"/>
</dbReference>
<evidence type="ECO:0000256" key="5">
    <source>
        <dbReference type="ARBA" id="ARBA00022927"/>
    </source>
</evidence>
<keyword evidence="4" id="KW-0813">Transport</keyword>
<dbReference type="OrthoDB" id="249612at2759"/>
<dbReference type="Proteomes" id="UP000076842">
    <property type="component" value="Unassembled WGS sequence"/>
</dbReference>
<keyword evidence="6" id="KW-0333">Golgi apparatus</keyword>
<evidence type="ECO:0000313" key="9">
    <source>
        <dbReference type="EMBL" id="KZT51399.1"/>
    </source>
</evidence>
<keyword evidence="10" id="KW-1185">Reference proteome</keyword>
<dbReference type="Pfam" id="PF10191">
    <property type="entry name" value="COG7"/>
    <property type="match status" value="2"/>
</dbReference>
<sequence>MTSPSHPVVPPPFVNGNYTDVDNDAPFSIPSSDLIASLDEYDGDVVGWINDLLDGPPQADGERKESTALPLSEVDKRVNQLSRRLEIASQDTAGQLERTIDDITRTVPRLTYDLQFMRESAISLKSALETVQTRSNLRIAGTQTEETTKALELLQYLDTVKTRMEASLEVLREAESWSTLESEVTGLIAEQQYDRASDRLAEANKSMPLFQNTPEYESRRALMVSLQNQLEASLSSALVAAINSRDTNACKTFYSIFTRIQRESEFRNYYYGSRRANIVSMWQRTPLSDCAEETIMLDAAGLDITPQQTNIPIKFSLFLSQVFTELLSILNEERTYIPAIFPDPQYTLSAFIQSVIDALNPSLPQRLSAVLDFYGATALPELIDAFRSTESFAVETEKIMEKVGNSAFFAAAVSGEEHLRPPLSTAQKRSSKRMSISRRMGAGRTSISLLPGQIPSSIAPWEQSLFEPFTEYQNDYGSLEKAFLEDNYRLASQRARVSATDGDEQVDIARLLRAQSAEVFSMAEDSIARCMALTHGYGGGALVTVLDYLFGLFLDGCRSDVSSLRKPPTGIPAAQFGADPPDIDYSTEDWNVFQLGLHLLETCRAIKERLAVLENRIRNNMGQISPALRLARVDPASHPLPGTTSGAALILAQSGLNSLALQGLLDVLDKPASSASPILGGARSAIVALTKSCQTLLQNIILSPLHTHLVAYPFLSVWSATKDQRSKGAFDLNIPTFSLSPTPIVARVAEGLLNLPRLFEVYADDDALAFSIETLPFVDGDSLDALGRESPVGEPLSRVQSHVSGAAPPSEVPGPAETPIVLSAEMVSSTWLSSLALSLLAHLTADILPTIPALSPTGTAQLASDLSYLSNIVRALNVEWDDLERWKELAELSDEEGKERVGLAPLDEQDAPMKSIARMRSWA</sequence>
<dbReference type="EMBL" id="KV424109">
    <property type="protein sequence ID" value="KZT51399.1"/>
    <property type="molecule type" value="Genomic_DNA"/>
</dbReference>
<evidence type="ECO:0000256" key="8">
    <source>
        <dbReference type="ARBA" id="ARBA00031345"/>
    </source>
</evidence>
<proteinExistence type="inferred from homology"/>
<evidence type="ECO:0000256" key="4">
    <source>
        <dbReference type="ARBA" id="ARBA00022448"/>
    </source>
</evidence>
<evidence type="ECO:0000313" key="10">
    <source>
        <dbReference type="Proteomes" id="UP000076842"/>
    </source>
</evidence>
<comment type="similarity">
    <text evidence="2">Belongs to the COG7 family.</text>
</comment>
<evidence type="ECO:0000256" key="6">
    <source>
        <dbReference type="ARBA" id="ARBA00023034"/>
    </source>
</evidence>
<gene>
    <name evidence="9" type="ORF">CALCODRAFT_136608</name>
</gene>
<name>A0A165CU25_9BASI</name>
<dbReference type="GO" id="GO:0006890">
    <property type="term" value="P:retrograde vesicle-mediated transport, Golgi to endoplasmic reticulum"/>
    <property type="evidence" value="ECO:0007669"/>
    <property type="project" value="TreeGrafter"/>
</dbReference>
<dbReference type="InParanoid" id="A0A165CU25"/>
<evidence type="ECO:0000256" key="1">
    <source>
        <dbReference type="ARBA" id="ARBA00004395"/>
    </source>
</evidence>
<dbReference type="PANTHER" id="PTHR21443:SF0">
    <property type="entry name" value="CONSERVED OLIGOMERIC GOLGI COMPLEX SUBUNIT 7"/>
    <property type="match status" value="1"/>
</dbReference>
<keyword evidence="7" id="KW-0472">Membrane</keyword>
<protein>
    <recommendedName>
        <fullName evidence="3">Conserved oligomeric Golgi complex subunit 7</fullName>
    </recommendedName>
    <alternativeName>
        <fullName evidence="8">Component of oligomeric Golgi complex 7</fullName>
    </alternativeName>
</protein>
<dbReference type="STRING" id="1353952.A0A165CU25"/>
<accession>A0A165CU25</accession>
<comment type="subcellular location">
    <subcellularLocation>
        <location evidence="1">Golgi apparatus membrane</location>
        <topology evidence="1">Peripheral membrane protein</topology>
    </subcellularLocation>
</comment>
<dbReference type="GO" id="GO:0000139">
    <property type="term" value="C:Golgi membrane"/>
    <property type="evidence" value="ECO:0007669"/>
    <property type="project" value="UniProtKB-SubCell"/>
</dbReference>
<dbReference type="PANTHER" id="PTHR21443">
    <property type="entry name" value="CONSERVED OLIGOMERIC GOLGI COMPLEX COMPONENT 7"/>
    <property type="match status" value="1"/>
</dbReference>
<keyword evidence="5" id="KW-0653">Protein transport</keyword>
<dbReference type="GO" id="GO:0017119">
    <property type="term" value="C:Golgi transport complex"/>
    <property type="evidence" value="ECO:0007669"/>
    <property type="project" value="InterPro"/>
</dbReference>
<evidence type="ECO:0000256" key="3">
    <source>
        <dbReference type="ARBA" id="ARBA00020984"/>
    </source>
</evidence>
<dbReference type="GO" id="GO:0006886">
    <property type="term" value="P:intracellular protein transport"/>
    <property type="evidence" value="ECO:0007669"/>
    <property type="project" value="InterPro"/>
</dbReference>
<reference evidence="9 10" key="1">
    <citation type="journal article" date="2016" name="Mol. Biol. Evol.">
        <title>Comparative Genomics of Early-Diverging Mushroom-Forming Fungi Provides Insights into the Origins of Lignocellulose Decay Capabilities.</title>
        <authorList>
            <person name="Nagy L.G."/>
            <person name="Riley R."/>
            <person name="Tritt A."/>
            <person name="Adam C."/>
            <person name="Daum C."/>
            <person name="Floudas D."/>
            <person name="Sun H."/>
            <person name="Yadav J.S."/>
            <person name="Pangilinan J."/>
            <person name="Larsson K.H."/>
            <person name="Matsuura K."/>
            <person name="Barry K."/>
            <person name="Labutti K."/>
            <person name="Kuo R."/>
            <person name="Ohm R.A."/>
            <person name="Bhattacharya S.S."/>
            <person name="Shirouzu T."/>
            <person name="Yoshinaga Y."/>
            <person name="Martin F.M."/>
            <person name="Grigoriev I.V."/>
            <person name="Hibbett D.S."/>
        </authorList>
    </citation>
    <scope>NUCLEOTIDE SEQUENCE [LARGE SCALE GENOMIC DNA]</scope>
    <source>
        <strain evidence="9 10">HHB12733</strain>
    </source>
</reference>
<dbReference type="AlphaFoldDB" id="A0A165CU25"/>
<evidence type="ECO:0000256" key="2">
    <source>
        <dbReference type="ARBA" id="ARBA00005831"/>
    </source>
</evidence>
<dbReference type="InterPro" id="IPR019335">
    <property type="entry name" value="COG7"/>
</dbReference>
<evidence type="ECO:0000256" key="7">
    <source>
        <dbReference type="ARBA" id="ARBA00023136"/>
    </source>
</evidence>